<feature type="region of interest" description="Disordered" evidence="1">
    <location>
        <begin position="504"/>
        <end position="524"/>
    </location>
</feature>
<reference evidence="4 5" key="1">
    <citation type="submission" date="2021-07" db="EMBL/GenBank/DDBJ databases">
        <title>Genome data of Colletotrichum spaethianum.</title>
        <authorList>
            <person name="Utami Y.D."/>
            <person name="Hiruma K."/>
        </authorList>
    </citation>
    <scope>NUCLEOTIDE SEQUENCE [LARGE SCALE GENOMIC DNA]</scope>
    <source>
        <strain evidence="4 5">MAFF 242679</strain>
    </source>
</reference>
<proteinExistence type="predicted"/>
<dbReference type="PANTHER" id="PTHR10963">
    <property type="entry name" value="GLYCOSYL HYDROLASE-RELATED"/>
    <property type="match status" value="1"/>
</dbReference>
<dbReference type="Gene3D" id="2.60.120.200">
    <property type="match status" value="1"/>
</dbReference>
<feature type="signal peptide" evidence="2">
    <location>
        <begin position="1"/>
        <end position="21"/>
    </location>
</feature>
<dbReference type="InterPro" id="IPR000757">
    <property type="entry name" value="Beta-glucanase-like"/>
</dbReference>
<dbReference type="PANTHER" id="PTHR10963:SF24">
    <property type="entry name" value="GLYCOSIDASE C21B10.07-RELATED"/>
    <property type="match status" value="1"/>
</dbReference>
<feature type="domain" description="GH16" evidence="3">
    <location>
        <begin position="37"/>
        <end position="284"/>
    </location>
</feature>
<evidence type="ECO:0000259" key="3">
    <source>
        <dbReference type="PROSITE" id="PS51762"/>
    </source>
</evidence>
<feature type="region of interest" description="Disordered" evidence="1">
    <location>
        <begin position="731"/>
        <end position="752"/>
    </location>
</feature>
<evidence type="ECO:0000313" key="5">
    <source>
        <dbReference type="Proteomes" id="UP001055172"/>
    </source>
</evidence>
<organism evidence="4 5">
    <name type="scientific">Colletotrichum liriopes</name>
    <dbReference type="NCBI Taxonomy" id="708192"/>
    <lineage>
        <taxon>Eukaryota</taxon>
        <taxon>Fungi</taxon>
        <taxon>Dikarya</taxon>
        <taxon>Ascomycota</taxon>
        <taxon>Pezizomycotina</taxon>
        <taxon>Sordariomycetes</taxon>
        <taxon>Hypocreomycetidae</taxon>
        <taxon>Glomerellales</taxon>
        <taxon>Glomerellaceae</taxon>
        <taxon>Colletotrichum</taxon>
        <taxon>Colletotrichum spaethianum species complex</taxon>
    </lineage>
</organism>
<protein>
    <submittedName>
        <fullName evidence="4">Endo-1,3(4)-beta-glucanase ACLA_073210</fullName>
    </submittedName>
</protein>
<accession>A0AA37LNP3</accession>
<feature type="chain" id="PRO_5041468104" evidence="2">
    <location>
        <begin position="22"/>
        <end position="900"/>
    </location>
</feature>
<name>A0AA37LNP3_9PEZI</name>
<dbReference type="PROSITE" id="PS51762">
    <property type="entry name" value="GH16_2"/>
    <property type="match status" value="1"/>
</dbReference>
<evidence type="ECO:0000313" key="4">
    <source>
        <dbReference type="EMBL" id="GJC78342.1"/>
    </source>
</evidence>
<comment type="caution">
    <text evidence="4">The sequence shown here is derived from an EMBL/GenBank/DDBJ whole genome shotgun (WGS) entry which is preliminary data.</text>
</comment>
<evidence type="ECO:0000256" key="1">
    <source>
        <dbReference type="SAM" id="MobiDB-lite"/>
    </source>
</evidence>
<keyword evidence="2" id="KW-0732">Signal</keyword>
<keyword evidence="5" id="KW-1185">Reference proteome</keyword>
<dbReference type="AlphaFoldDB" id="A0AA37LNP3"/>
<dbReference type="InterPro" id="IPR050546">
    <property type="entry name" value="Glycosyl_Hydrlase_16"/>
</dbReference>
<dbReference type="Pfam" id="PF26113">
    <property type="entry name" value="GH16_XgeA"/>
    <property type="match status" value="1"/>
</dbReference>
<gene>
    <name evidence="4" type="ORF">ColLi_01180</name>
</gene>
<dbReference type="EMBL" id="BPPX01000002">
    <property type="protein sequence ID" value="GJC78342.1"/>
    <property type="molecule type" value="Genomic_DNA"/>
</dbReference>
<dbReference type="GO" id="GO:0009251">
    <property type="term" value="P:glucan catabolic process"/>
    <property type="evidence" value="ECO:0007669"/>
    <property type="project" value="TreeGrafter"/>
</dbReference>
<dbReference type="SUPFAM" id="SSF49899">
    <property type="entry name" value="Concanavalin A-like lectins/glucanases"/>
    <property type="match status" value="1"/>
</dbReference>
<dbReference type="InterPro" id="IPR013320">
    <property type="entry name" value="ConA-like_dom_sf"/>
</dbReference>
<feature type="compositionally biased region" description="Low complexity" evidence="1">
    <location>
        <begin position="731"/>
        <end position="742"/>
    </location>
</feature>
<dbReference type="GO" id="GO:0004553">
    <property type="term" value="F:hydrolase activity, hydrolyzing O-glycosyl compounds"/>
    <property type="evidence" value="ECO:0007669"/>
    <property type="project" value="InterPro"/>
</dbReference>
<dbReference type="Proteomes" id="UP001055172">
    <property type="component" value="Unassembled WGS sequence"/>
</dbReference>
<sequence length="900" mass="92889">MAPSLLSTLSSALLLTSSVSAHKSYQVVDSYDSTNFLDKFGAFVSDHTTGNYNDVDPTGGYVSYKSAAEAQSMGLLKTVGEDLYLGVDSESVLDPNGIGRSSVRLESKSKYKQGLFVATFSHLPKPVCGAWPAFWTVGNPWPDAGEIDIVETWNEDNVNKVVLHTDGNAGECRIDGKNMTGTISKPNCANFAPGQSDNEGCAGLDPAAPFGSAEGGVYAMEWTADAIRVWGFTHDNVPADIATNPKPETWGTPSFTTSTCAADKLFGEAKMVINIDLCGVAGQQPIWGADGGCEAKAGGATCKEWVAKNPAAFADVYFKLKSIKIYSLQEGETTTSAVSSQVASTAAPTSVVSSVVSSGIASETPAETASGAVSVSASVSASVPVSPSSIASEKPVETPIETSAESLTTRLATSTVYETNIKTITSCAPEVTNCPAKDTPVIVTEVIPVTTTICPVFDVPTQLTVSKTEVVTITSCAPEVPNCPARTSTLTTQEVIPTTTAIPVESYIPPKPTGDKPVDTVSSQKPVGDITTALTTYKTNIVTITSCAPEVPDCPARTSTIITSEVIPTTIPAVPATSEAEKPVVTEKPPVQITTYMTNIVTITSCAPRTSTVITSEVIPAPTTEVEKPVVTEQPPVQITTYKTNIVTITSCAPDVPNCPARTSTIVTSEIVPVPTTEGEKPVPVTTEIPTVLTTVKTNIVTITSCAPEVPDCPARTSTIITSEIISTTVPVPGVPATPTEVSQNPPVPGSEKPITTPIVPGVESPTAPVSGQPTTPAPRALFRARTNPPPPDLTSLLFLVVVFLPTSAQKPVPETPGAPATDVATATAPPAVPTTLVVAPSSPYNGTLTTARIPIGTGSVAPCIGAACPATTTGPVQAGAGKIGSGSFLLAAALAVFVM</sequence>
<evidence type="ECO:0000256" key="2">
    <source>
        <dbReference type="SAM" id="SignalP"/>
    </source>
</evidence>
<dbReference type="CDD" id="cd02181">
    <property type="entry name" value="GH16_fungal_Lam16A_glucanase"/>
    <property type="match status" value="1"/>
</dbReference>